<dbReference type="STRING" id="472175.EL18_00875"/>
<sequence length="187" mass="21529">MSVADDTNKRLQAVVTRLQMEHEPARYPPMPLGQHLALMRVDNIPTHFYRYLYDRVGRDWHWTAALQLSDSELEQRLSSEANDVQVLYLDGAPSGFFELRDEDDSCRLVHFGLMKHAIGRGLSGWFLGCAIRAAWSRSKSRVTVETCTLDHPAALPLYQRAGFMPVERRDESLIPLSEEARRRALYR</sequence>
<gene>
    <name evidence="2" type="ORF">EL18_00875</name>
</gene>
<dbReference type="PROSITE" id="PS51186">
    <property type="entry name" value="GNAT"/>
    <property type="match status" value="1"/>
</dbReference>
<keyword evidence="2" id="KW-0808">Transferase</keyword>
<accession>A0A084UA69</accession>
<dbReference type="SUPFAM" id="SSF55729">
    <property type="entry name" value="Acyl-CoA N-acyltransferases (Nat)"/>
    <property type="match status" value="1"/>
</dbReference>
<evidence type="ECO:0000259" key="1">
    <source>
        <dbReference type="PROSITE" id="PS51186"/>
    </source>
</evidence>
<dbReference type="AlphaFoldDB" id="A0A084UA69"/>
<dbReference type="EMBL" id="JMQM01000001">
    <property type="protein sequence ID" value="KFB09855.1"/>
    <property type="molecule type" value="Genomic_DNA"/>
</dbReference>
<dbReference type="Gene3D" id="3.40.630.30">
    <property type="match status" value="1"/>
</dbReference>
<evidence type="ECO:0000313" key="3">
    <source>
        <dbReference type="Proteomes" id="UP000053675"/>
    </source>
</evidence>
<dbReference type="PATRIC" id="fig|472175.3.peg.886"/>
<protein>
    <submittedName>
        <fullName evidence="2">GCN5-related N-acetyltransferase</fullName>
    </submittedName>
</protein>
<name>A0A084UA69_9HYPH</name>
<dbReference type="InterPro" id="IPR000182">
    <property type="entry name" value="GNAT_dom"/>
</dbReference>
<comment type="caution">
    <text evidence="2">The sequence shown here is derived from an EMBL/GenBank/DDBJ whole genome shotgun (WGS) entry which is preliminary data.</text>
</comment>
<keyword evidence="3" id="KW-1185">Reference proteome</keyword>
<dbReference type="eggNOG" id="COG0454">
    <property type="taxonomic scope" value="Bacteria"/>
</dbReference>
<reference evidence="2 3" key="1">
    <citation type="submission" date="2014-05" db="EMBL/GenBank/DDBJ databases">
        <title>Draft Genome Sequence of Nitratireductor basaltis Strain UMTGB225, A Marine Bacterium Isolated from Green Barrel Tunicate.</title>
        <authorList>
            <person name="Gan H.Y."/>
        </authorList>
    </citation>
    <scope>NUCLEOTIDE SEQUENCE [LARGE SCALE GENOMIC DNA]</scope>
    <source>
        <strain evidence="2 3">UMTGB225</strain>
    </source>
</reference>
<proteinExistence type="predicted"/>
<organism evidence="2 3">
    <name type="scientific">Nitratireductor basaltis</name>
    <dbReference type="NCBI Taxonomy" id="472175"/>
    <lineage>
        <taxon>Bacteria</taxon>
        <taxon>Pseudomonadati</taxon>
        <taxon>Pseudomonadota</taxon>
        <taxon>Alphaproteobacteria</taxon>
        <taxon>Hyphomicrobiales</taxon>
        <taxon>Phyllobacteriaceae</taxon>
        <taxon>Nitratireductor</taxon>
    </lineage>
</organism>
<evidence type="ECO:0000313" key="2">
    <source>
        <dbReference type="EMBL" id="KFB09855.1"/>
    </source>
</evidence>
<dbReference type="InterPro" id="IPR016181">
    <property type="entry name" value="Acyl_CoA_acyltransferase"/>
</dbReference>
<dbReference type="Proteomes" id="UP000053675">
    <property type="component" value="Unassembled WGS sequence"/>
</dbReference>
<feature type="domain" description="N-acetyltransferase" evidence="1">
    <location>
        <begin position="39"/>
        <end position="187"/>
    </location>
</feature>
<dbReference type="OrthoDB" id="275336at2"/>
<dbReference type="GO" id="GO:0016747">
    <property type="term" value="F:acyltransferase activity, transferring groups other than amino-acyl groups"/>
    <property type="evidence" value="ECO:0007669"/>
    <property type="project" value="InterPro"/>
</dbReference>